<evidence type="ECO:0000256" key="4">
    <source>
        <dbReference type="ARBA" id="ARBA00022842"/>
    </source>
</evidence>
<keyword evidence="2 7" id="KW-0808">Transferase</keyword>
<comment type="pathway">
    <text evidence="7">Quinol/quinone metabolism; 1,4-dihydroxy-2-naphthoate biosynthesis; 1,4-dihydroxy-2-naphthoate from chorismate: step 2/7.</text>
</comment>
<dbReference type="InterPro" id="IPR029061">
    <property type="entry name" value="THDP-binding"/>
</dbReference>
<evidence type="ECO:0000256" key="5">
    <source>
        <dbReference type="ARBA" id="ARBA00023052"/>
    </source>
</evidence>
<dbReference type="SUPFAM" id="SSF52518">
    <property type="entry name" value="Thiamin diphosphate-binding fold (THDP-binding)"/>
    <property type="match status" value="2"/>
</dbReference>
<evidence type="ECO:0000256" key="2">
    <source>
        <dbReference type="ARBA" id="ARBA00022679"/>
    </source>
</evidence>
<gene>
    <name evidence="7" type="primary">menD</name>
    <name evidence="9" type="ORF">ACU52_12845</name>
</gene>
<dbReference type="GO" id="GO:0030145">
    <property type="term" value="F:manganese ion binding"/>
    <property type="evidence" value="ECO:0007669"/>
    <property type="project" value="UniProtKB-UniRule"/>
</dbReference>
<dbReference type="Proteomes" id="UP000036951">
    <property type="component" value="Unassembled WGS sequence"/>
</dbReference>
<dbReference type="EMBL" id="LFQU01000035">
    <property type="protein sequence ID" value="KOO67553.1"/>
    <property type="molecule type" value="Genomic_DNA"/>
</dbReference>
<feature type="domain" description="Thiamine pyrophosphate enzyme N-terminal TPP-binding" evidence="8">
    <location>
        <begin position="10"/>
        <end position="111"/>
    </location>
</feature>
<comment type="subunit">
    <text evidence="7">Homodimer.</text>
</comment>
<dbReference type="InterPro" id="IPR012001">
    <property type="entry name" value="Thiamin_PyroP_enz_TPP-bd_dom"/>
</dbReference>
<dbReference type="GO" id="GO:0070204">
    <property type="term" value="F:2-succinyl-5-enolpyruvyl-6-hydroxy-3-cyclohexene-1-carboxylic-acid synthase activity"/>
    <property type="evidence" value="ECO:0007669"/>
    <property type="project" value="UniProtKB-UniRule"/>
</dbReference>
<reference evidence="9 10" key="1">
    <citation type="submission" date="2015-06" db="EMBL/GenBank/DDBJ databases">
        <title>Prevotella sp. 109, sp. nov., a novel member of the family Prevotellaceae isolated from human faeces.</title>
        <authorList>
            <person name="Shkoporov A.N."/>
            <person name="Chaplin A.V."/>
            <person name="Kafarskaia L.I."/>
            <person name="Efimov B.A."/>
        </authorList>
    </citation>
    <scope>NUCLEOTIDE SEQUENCE [LARGE SCALE GENOMIC DNA]</scope>
    <source>
        <strain evidence="9 10">109</strain>
    </source>
</reference>
<dbReference type="Gene3D" id="3.40.50.1220">
    <property type="entry name" value="TPP-binding domain"/>
    <property type="match status" value="1"/>
</dbReference>
<accession>A0A8E1UQX6</accession>
<dbReference type="GO" id="GO:0009234">
    <property type="term" value="P:menaquinone biosynthetic process"/>
    <property type="evidence" value="ECO:0007669"/>
    <property type="project" value="UniProtKB-UniRule"/>
</dbReference>
<protein>
    <recommendedName>
        <fullName evidence="7">2-succinyl-5-enolpyruvyl-6-hydroxy-3-cyclohexene-1-carboxylate synthase</fullName>
        <shortName evidence="7">SEPHCHC synthase</shortName>
        <ecNumber evidence="7">2.2.1.9</ecNumber>
    </recommendedName>
    <alternativeName>
        <fullName evidence="7">Menaquinone biosynthesis protein MenD</fullName>
    </alternativeName>
</protein>
<dbReference type="Pfam" id="PF02776">
    <property type="entry name" value="TPP_enzyme_N"/>
    <property type="match status" value="1"/>
</dbReference>
<dbReference type="OrthoDB" id="9791859at2"/>
<dbReference type="PANTHER" id="PTHR42916">
    <property type="entry name" value="2-SUCCINYL-5-ENOLPYRUVYL-6-HYDROXY-3-CYCLOHEXENE-1-CARBOXYLATE SYNTHASE"/>
    <property type="match status" value="1"/>
</dbReference>
<dbReference type="UniPathway" id="UPA00079"/>
<dbReference type="EC" id="2.2.1.9" evidence="7"/>
<dbReference type="NCBIfam" id="TIGR00173">
    <property type="entry name" value="menD"/>
    <property type="match status" value="1"/>
</dbReference>
<comment type="similarity">
    <text evidence="7">Belongs to the TPP enzyme family. MenD subfamily.</text>
</comment>
<dbReference type="GO" id="GO:0030976">
    <property type="term" value="F:thiamine pyrophosphate binding"/>
    <property type="evidence" value="ECO:0007669"/>
    <property type="project" value="UniProtKB-UniRule"/>
</dbReference>
<dbReference type="SUPFAM" id="SSF52467">
    <property type="entry name" value="DHS-like NAD/FAD-binding domain"/>
    <property type="match status" value="1"/>
</dbReference>
<dbReference type="InterPro" id="IPR004433">
    <property type="entry name" value="MenaQ_synth_MenD"/>
</dbReference>
<organism evidence="9 10">
    <name type="scientific">Xylanibacter rarus</name>
    <dbReference type="NCBI Taxonomy" id="1676614"/>
    <lineage>
        <taxon>Bacteria</taxon>
        <taxon>Pseudomonadati</taxon>
        <taxon>Bacteroidota</taxon>
        <taxon>Bacteroidia</taxon>
        <taxon>Bacteroidales</taxon>
        <taxon>Prevotellaceae</taxon>
        <taxon>Xylanibacter</taxon>
    </lineage>
</organism>
<dbReference type="RefSeq" id="WP_053399075.1">
    <property type="nucleotide sequence ID" value="NZ_LFQU01000035.1"/>
</dbReference>
<sequence length="559" mass="62489">MFSDKKNINILTSLLVAHGVKRVVVCPGSRNAPIVHNFNECADIICYPVTDERSAGFYALGMALADNSPVAVCVTSGTALLNVVPAVAEASYRHRGIIVISADRPLEWIDQLDGQTLPQSGAFGKYVSKCVSLSEPNNEQEHWYCNRVVNEALIAVKTHERKSVHINVHINEPLFNFTQQELPLERKISYMPSVMNLDALRTIAERIQAAHKPMIIVGQTRTRNSEVTDAIKTIGRKVVTISETLASDVITHFDLMLSRIGKDERYMPDFILFLGDNMVSKRLKKFLRLSHPAESWAISEDREIHDTFMHLTGIIEADYKEALTALAKMINETEGMQDGVSDLDNAEFRHIWHEQIKIIDEKIAAYDPQYSQMSAVKIFEESLADMDYEYHVHYANSSAVRLADIYSDHYVWCNRGVNGIEGSLSTAAGFSVACRDMVFCVIGDLSFFYDQNALWNTNLRGNFRMLLLNNGGGGIFYNLKGLKESNACEKLVAACHMTTAQGICTQNDIGYMSARNAEELRIGIAMLLASDAKRPMLLEVFTDISDDSNALSELVKNIK</sequence>
<evidence type="ECO:0000313" key="10">
    <source>
        <dbReference type="Proteomes" id="UP000036951"/>
    </source>
</evidence>
<dbReference type="PANTHER" id="PTHR42916:SF1">
    <property type="entry name" value="PROTEIN PHYLLO, CHLOROPLASTIC"/>
    <property type="match status" value="1"/>
</dbReference>
<name>A0A8E1UQX6_9BACT</name>
<dbReference type="Gene3D" id="3.40.50.970">
    <property type="match status" value="2"/>
</dbReference>
<proteinExistence type="inferred from homology"/>
<keyword evidence="3 7" id="KW-0479">Metal-binding</keyword>
<evidence type="ECO:0000313" key="9">
    <source>
        <dbReference type="EMBL" id="KOO67553.1"/>
    </source>
</evidence>
<comment type="function">
    <text evidence="7">Catalyzes the thiamine diphosphate-dependent decarboxylation of 2-oxoglutarate and the subsequent addition of the resulting succinic semialdehyde-thiamine pyrophosphate anion to isochorismate to yield 2-succinyl-5-enolpyruvyl-6-hydroxy-3-cyclohexene-1-carboxylate (SEPHCHC).</text>
</comment>
<evidence type="ECO:0000256" key="7">
    <source>
        <dbReference type="HAMAP-Rule" id="MF_01659"/>
    </source>
</evidence>
<evidence type="ECO:0000259" key="8">
    <source>
        <dbReference type="Pfam" id="PF02776"/>
    </source>
</evidence>
<evidence type="ECO:0000256" key="6">
    <source>
        <dbReference type="ARBA" id="ARBA00023211"/>
    </source>
</evidence>
<dbReference type="PIRSF" id="PIRSF004983">
    <property type="entry name" value="MenD"/>
    <property type="match status" value="1"/>
</dbReference>
<keyword evidence="1 7" id="KW-0474">Menaquinone biosynthesis</keyword>
<keyword evidence="5 7" id="KW-0786">Thiamine pyrophosphate</keyword>
<dbReference type="GO" id="GO:0000287">
    <property type="term" value="F:magnesium ion binding"/>
    <property type="evidence" value="ECO:0007669"/>
    <property type="project" value="UniProtKB-UniRule"/>
</dbReference>
<keyword evidence="10" id="KW-1185">Reference proteome</keyword>
<dbReference type="HAMAP" id="MF_01659">
    <property type="entry name" value="MenD"/>
    <property type="match status" value="1"/>
</dbReference>
<keyword evidence="4 7" id="KW-0460">Magnesium</keyword>
<dbReference type="UniPathway" id="UPA01057">
    <property type="reaction ID" value="UER00164"/>
</dbReference>
<comment type="cofactor">
    <cofactor evidence="7">
        <name>Mg(2+)</name>
        <dbReference type="ChEBI" id="CHEBI:18420"/>
    </cofactor>
    <cofactor evidence="7">
        <name>Mn(2+)</name>
        <dbReference type="ChEBI" id="CHEBI:29035"/>
    </cofactor>
</comment>
<keyword evidence="6 7" id="KW-0464">Manganese</keyword>
<dbReference type="InterPro" id="IPR029035">
    <property type="entry name" value="DHS-like_NAD/FAD-binding_dom"/>
</dbReference>
<evidence type="ECO:0000256" key="1">
    <source>
        <dbReference type="ARBA" id="ARBA00022428"/>
    </source>
</evidence>
<comment type="cofactor">
    <cofactor evidence="7">
        <name>thiamine diphosphate</name>
        <dbReference type="ChEBI" id="CHEBI:58937"/>
    </cofactor>
    <text evidence="7">Binds 1 thiamine pyrophosphate per subunit.</text>
</comment>
<dbReference type="CDD" id="cd07037">
    <property type="entry name" value="TPP_PYR_MenD"/>
    <property type="match status" value="1"/>
</dbReference>
<comment type="caution">
    <text evidence="9">The sequence shown here is derived from an EMBL/GenBank/DDBJ whole genome shotgun (WGS) entry which is preliminary data.</text>
</comment>
<comment type="pathway">
    <text evidence="7">Quinol/quinone metabolism; menaquinone biosynthesis.</text>
</comment>
<comment type="catalytic activity">
    <reaction evidence="7">
        <text>isochorismate + 2-oxoglutarate + H(+) = 5-enolpyruvoyl-6-hydroxy-2-succinyl-cyclohex-3-ene-1-carboxylate + CO2</text>
        <dbReference type="Rhea" id="RHEA:25593"/>
        <dbReference type="ChEBI" id="CHEBI:15378"/>
        <dbReference type="ChEBI" id="CHEBI:16526"/>
        <dbReference type="ChEBI" id="CHEBI:16810"/>
        <dbReference type="ChEBI" id="CHEBI:29780"/>
        <dbReference type="ChEBI" id="CHEBI:58818"/>
        <dbReference type="EC" id="2.2.1.9"/>
    </reaction>
</comment>
<dbReference type="AlphaFoldDB" id="A0A8E1UQX6"/>
<evidence type="ECO:0000256" key="3">
    <source>
        <dbReference type="ARBA" id="ARBA00022723"/>
    </source>
</evidence>